<reference evidence="1" key="3">
    <citation type="submission" date="2017-01" db="EMBL/GenBank/DDBJ databases">
        <authorList>
            <person name="Mah S.A."/>
            <person name="Swanson W.J."/>
            <person name="Moy G.W."/>
            <person name="Vacquier V.D."/>
        </authorList>
    </citation>
    <scope>NUCLEOTIDE SEQUENCE</scope>
    <source>
        <strain evidence="1">AJ5</strain>
    </source>
</reference>
<dbReference type="EMBL" id="AOLZ01000077">
    <property type="protein sequence ID" value="EMA27406.1"/>
    <property type="molecule type" value="Genomic_DNA"/>
</dbReference>
<accession>M0L1I2</accession>
<dbReference type="EMBL" id="CP019285">
    <property type="protein sequence ID" value="APW96323.1"/>
    <property type="molecule type" value="Genomic_DNA"/>
</dbReference>
<dbReference type="AlphaFoldDB" id="M0L1I2"/>
<proteinExistence type="predicted"/>
<dbReference type="Proteomes" id="UP000011555">
    <property type="component" value="Unassembled WGS sequence"/>
</dbReference>
<evidence type="ECO:0000313" key="3">
    <source>
        <dbReference type="Proteomes" id="UP000011555"/>
    </source>
</evidence>
<organism evidence="2 3">
    <name type="scientific">Natronobacterium lacisalsi AJ5</name>
    <dbReference type="NCBI Taxonomy" id="358396"/>
    <lineage>
        <taxon>Archaea</taxon>
        <taxon>Methanobacteriati</taxon>
        <taxon>Methanobacteriota</taxon>
        <taxon>Stenosarchaea group</taxon>
        <taxon>Halobacteria</taxon>
        <taxon>Halobacteriales</taxon>
        <taxon>Natrialbaceae</taxon>
        <taxon>Natronobacterium</taxon>
    </lineage>
</organism>
<reference evidence="1 4" key="1">
    <citation type="journal article" date="2011" name="J. Bacteriol.">
        <title>Genome sequence of Halobiforma lacisalsi AJ5, an extremely halophilic archaeon which harbors a bop gene.</title>
        <authorList>
            <person name="Jiang X."/>
            <person name="Wang S."/>
            <person name="Cheng H."/>
            <person name="Huo Y."/>
            <person name="Zhang X."/>
            <person name="Zhu X."/>
            <person name="Han X."/>
            <person name="Ni P."/>
            <person name="Wu M."/>
        </authorList>
    </citation>
    <scope>NUCLEOTIDE SEQUENCE [LARGE SCALE GENOMIC DNA]</scope>
    <source>
        <strain evidence="1 4">AJ5</strain>
    </source>
</reference>
<evidence type="ECO:0000313" key="4">
    <source>
        <dbReference type="Proteomes" id="UP000186547"/>
    </source>
</evidence>
<evidence type="ECO:0000313" key="2">
    <source>
        <dbReference type="EMBL" id="EMA27406.1"/>
    </source>
</evidence>
<name>M0L1I2_NATLA</name>
<evidence type="ECO:0000313" key="1">
    <source>
        <dbReference type="EMBL" id="APW96323.1"/>
    </source>
</evidence>
<protein>
    <submittedName>
        <fullName evidence="2">Uncharacterized protein</fullName>
    </submittedName>
</protein>
<dbReference type="Proteomes" id="UP000186547">
    <property type="component" value="Chromosome"/>
</dbReference>
<dbReference type="KEGG" id="hlc:CHINAEXTREME00445"/>
<sequence length="81" mass="9258">MDILLQTIVALIQSPHMESLKHINSILKLETMRLEITCTSKILYQTITMVKAAMICWVLGLNSQMLYTVTSTQVLDQPYMI</sequence>
<reference evidence="2 3" key="2">
    <citation type="journal article" date="2014" name="PLoS Genet.">
        <title>Phylogenetically driven sequencing of extremely halophilic archaea reveals strategies for static and dynamic osmo-response.</title>
        <authorList>
            <person name="Becker E.A."/>
            <person name="Seitzer P.M."/>
            <person name="Tritt A."/>
            <person name="Larsen D."/>
            <person name="Krusor M."/>
            <person name="Yao A.I."/>
            <person name="Wu D."/>
            <person name="Madern D."/>
            <person name="Eisen J.A."/>
            <person name="Darling A.E."/>
            <person name="Facciotti M.T."/>
        </authorList>
    </citation>
    <scope>NUCLEOTIDE SEQUENCE [LARGE SCALE GENOMIC DNA]</scope>
    <source>
        <strain evidence="2 3">AJ5</strain>
    </source>
</reference>
<gene>
    <name evidence="2" type="ORF">C445_20540</name>
    <name evidence="1" type="ORF">CHINAEXTREME_00445</name>
</gene>
<keyword evidence="3" id="KW-1185">Reference proteome</keyword>